<dbReference type="SUPFAM" id="SSF51735">
    <property type="entry name" value="NAD(P)-binding Rossmann-fold domains"/>
    <property type="match status" value="1"/>
</dbReference>
<evidence type="ECO:0000256" key="6">
    <source>
        <dbReference type="ARBA" id="ARBA00042926"/>
    </source>
</evidence>
<dbReference type="EC" id="1.3.1.20" evidence="3"/>
<protein>
    <recommendedName>
        <fullName evidence="5">Trans-1,2-dihydrobenzene-1,2-diol dehydrogenase</fullName>
        <ecNumber evidence="4">1.1.1.179</ecNumber>
        <ecNumber evidence="3">1.3.1.20</ecNumber>
    </recommendedName>
    <alternativeName>
        <fullName evidence="8">D-xylose 1-dehydrogenase</fullName>
    </alternativeName>
    <alternativeName>
        <fullName evidence="7">D-xylose-NADP dehydrogenase</fullName>
    </alternativeName>
    <alternativeName>
        <fullName evidence="6">Dimeric dihydrodiol dehydrogenase</fullName>
    </alternativeName>
</protein>
<evidence type="ECO:0000256" key="3">
    <source>
        <dbReference type="ARBA" id="ARBA00038853"/>
    </source>
</evidence>
<comment type="similarity">
    <text evidence="1">Belongs to the Gfo/Idh/MocA family.</text>
</comment>
<gene>
    <name evidence="14" type="ORF">ACEWY4_015155</name>
</gene>
<evidence type="ECO:0000313" key="15">
    <source>
        <dbReference type="Proteomes" id="UP001591681"/>
    </source>
</evidence>
<comment type="catalytic activity">
    <reaction evidence="9">
        <text>(1R,2R)-1,2-dihydrobenzene-1,2-diol + NADP(+) = catechol + NADPH + H(+)</text>
        <dbReference type="Rhea" id="RHEA:16729"/>
        <dbReference type="ChEBI" id="CHEBI:10702"/>
        <dbReference type="ChEBI" id="CHEBI:15378"/>
        <dbReference type="ChEBI" id="CHEBI:18135"/>
        <dbReference type="ChEBI" id="CHEBI:57783"/>
        <dbReference type="ChEBI" id="CHEBI:58349"/>
        <dbReference type="EC" id="1.3.1.20"/>
    </reaction>
</comment>
<evidence type="ECO:0000256" key="7">
    <source>
        <dbReference type="ARBA" id="ARBA00042988"/>
    </source>
</evidence>
<evidence type="ECO:0000256" key="5">
    <source>
        <dbReference type="ARBA" id="ARBA00040603"/>
    </source>
</evidence>
<dbReference type="Pfam" id="PF01408">
    <property type="entry name" value="GFO_IDH_MocA"/>
    <property type="match status" value="2"/>
</dbReference>
<keyword evidence="2" id="KW-0560">Oxidoreductase</keyword>
<sequence length="421" mass="46170">MDNAPCHPSVPPPLGGRGPKQAEKTLKFREGDGHSHGNQVLGAVGILSNMATRWGICGAGKISHDWNVALKTLPAEDHQAVAVAARSLESAQDFAKKHGIPQAYGSYEELAKDPNIASSRLLASRLAPALFRCRPSRANRLRLLQKLCAALLYRDVVYLGVLHTQHLRVGLLFLNAGKNVLCEKPFAMNSREVKQLIAAAKKNNVFLMEGIWSRCFPVQREVSRLLSEEAVGEVKVVKAYFGSPQLHIPRSVETELGGGALLDIGVYCLQFVLMVFQGERPESIHATGHRLESGVDEVMIVVLKFSRNRTGLCGFSIGVPLPNDATISGTKGTIRIPSPMWCPSVLVVNGKETEYPLPEPCMPMNFTNSTGLRYEAEEVRQCLLKGLKESSRMPLADSVLLTEIMDEARRQVGVIFTQDNQ</sequence>
<feature type="domain" description="Gfo/Idh/MocA-like oxidoreductase N-terminal" evidence="12">
    <location>
        <begin position="155"/>
        <end position="210"/>
    </location>
</feature>
<dbReference type="Gene3D" id="3.30.360.10">
    <property type="entry name" value="Dihydrodipicolinate Reductase, domain 2"/>
    <property type="match status" value="1"/>
</dbReference>
<dbReference type="EMBL" id="JBHFQA010000013">
    <property type="protein sequence ID" value="KAL2088256.1"/>
    <property type="molecule type" value="Genomic_DNA"/>
</dbReference>
<dbReference type="GO" id="GO:0047115">
    <property type="term" value="F:trans-1,2-dihydrobenzene-1,2-diol dehydrogenase activity"/>
    <property type="evidence" value="ECO:0007669"/>
    <property type="project" value="UniProtKB-EC"/>
</dbReference>
<dbReference type="GO" id="GO:0047837">
    <property type="term" value="F:D-xylose 1-dehydrogenase (NADP+) activity"/>
    <property type="evidence" value="ECO:0007669"/>
    <property type="project" value="UniProtKB-EC"/>
</dbReference>
<feature type="domain" description="Gfo/Idh/MocA-like oxidoreductase N-terminal" evidence="12">
    <location>
        <begin position="53"/>
        <end position="116"/>
    </location>
</feature>
<organism evidence="14 15">
    <name type="scientific">Coilia grayii</name>
    <name type="common">Gray's grenadier anchovy</name>
    <dbReference type="NCBI Taxonomy" id="363190"/>
    <lineage>
        <taxon>Eukaryota</taxon>
        <taxon>Metazoa</taxon>
        <taxon>Chordata</taxon>
        <taxon>Craniata</taxon>
        <taxon>Vertebrata</taxon>
        <taxon>Euteleostomi</taxon>
        <taxon>Actinopterygii</taxon>
        <taxon>Neopterygii</taxon>
        <taxon>Teleostei</taxon>
        <taxon>Clupei</taxon>
        <taxon>Clupeiformes</taxon>
        <taxon>Clupeoidei</taxon>
        <taxon>Engraulidae</taxon>
        <taxon>Coilinae</taxon>
        <taxon>Coilia</taxon>
    </lineage>
</organism>
<dbReference type="Proteomes" id="UP001591681">
    <property type="component" value="Unassembled WGS sequence"/>
</dbReference>
<dbReference type="Gene3D" id="3.40.50.720">
    <property type="entry name" value="NAD(P)-binding Rossmann-like Domain"/>
    <property type="match status" value="1"/>
</dbReference>
<dbReference type="SUPFAM" id="SSF55347">
    <property type="entry name" value="Glyceraldehyde-3-phosphate dehydrogenase-like, C-terminal domain"/>
    <property type="match status" value="1"/>
</dbReference>
<evidence type="ECO:0000256" key="4">
    <source>
        <dbReference type="ARBA" id="ARBA00038984"/>
    </source>
</evidence>
<evidence type="ECO:0000256" key="9">
    <source>
        <dbReference type="ARBA" id="ARBA00047423"/>
    </source>
</evidence>
<dbReference type="PANTHER" id="PTHR22604">
    <property type="entry name" value="OXIDOREDUCTASES"/>
    <property type="match status" value="1"/>
</dbReference>
<accession>A0ABD1JM84</accession>
<comment type="catalytic activity">
    <reaction evidence="10">
        <text>D-xylose + NADP(+) = D-xylono-1,5-lactone + NADPH + H(+)</text>
        <dbReference type="Rhea" id="RHEA:22000"/>
        <dbReference type="ChEBI" id="CHEBI:15378"/>
        <dbReference type="ChEBI" id="CHEBI:15867"/>
        <dbReference type="ChEBI" id="CHEBI:53455"/>
        <dbReference type="ChEBI" id="CHEBI:57783"/>
        <dbReference type="ChEBI" id="CHEBI:58349"/>
        <dbReference type="EC" id="1.1.1.179"/>
    </reaction>
</comment>
<reference evidence="14 15" key="1">
    <citation type="submission" date="2024-09" db="EMBL/GenBank/DDBJ databases">
        <title>A chromosome-level genome assembly of Gray's grenadier anchovy, Coilia grayii.</title>
        <authorList>
            <person name="Fu Z."/>
        </authorList>
    </citation>
    <scope>NUCLEOTIDE SEQUENCE [LARGE SCALE GENOMIC DNA]</scope>
    <source>
        <strain evidence="14">G4</strain>
        <tissue evidence="14">Muscle</tissue>
    </source>
</reference>
<evidence type="ECO:0000256" key="8">
    <source>
        <dbReference type="ARBA" id="ARBA00043025"/>
    </source>
</evidence>
<dbReference type="InterPro" id="IPR055170">
    <property type="entry name" value="GFO_IDH_MocA-like_dom"/>
</dbReference>
<dbReference type="InterPro" id="IPR000683">
    <property type="entry name" value="Gfo/Idh/MocA-like_OxRdtase_N"/>
</dbReference>
<dbReference type="InterPro" id="IPR036291">
    <property type="entry name" value="NAD(P)-bd_dom_sf"/>
</dbReference>
<evidence type="ECO:0000256" key="11">
    <source>
        <dbReference type="SAM" id="MobiDB-lite"/>
    </source>
</evidence>
<evidence type="ECO:0000256" key="2">
    <source>
        <dbReference type="ARBA" id="ARBA00023002"/>
    </source>
</evidence>
<dbReference type="EC" id="1.1.1.179" evidence="4"/>
<dbReference type="InterPro" id="IPR050984">
    <property type="entry name" value="Gfo/Idh/MocA_domain"/>
</dbReference>
<evidence type="ECO:0000256" key="10">
    <source>
        <dbReference type="ARBA" id="ARBA00049233"/>
    </source>
</evidence>
<dbReference type="AlphaFoldDB" id="A0ABD1JM84"/>
<dbReference type="PANTHER" id="PTHR22604:SF105">
    <property type="entry name" value="TRANS-1,2-DIHYDROBENZENE-1,2-DIOL DEHYDROGENASE"/>
    <property type="match status" value="1"/>
</dbReference>
<dbReference type="Pfam" id="PF22725">
    <property type="entry name" value="GFO_IDH_MocA_C3"/>
    <property type="match status" value="1"/>
</dbReference>
<name>A0ABD1JM84_9TELE</name>
<evidence type="ECO:0000256" key="1">
    <source>
        <dbReference type="ARBA" id="ARBA00010928"/>
    </source>
</evidence>
<evidence type="ECO:0000259" key="12">
    <source>
        <dbReference type="Pfam" id="PF01408"/>
    </source>
</evidence>
<feature type="region of interest" description="Disordered" evidence="11">
    <location>
        <begin position="1"/>
        <end position="21"/>
    </location>
</feature>
<evidence type="ECO:0000259" key="13">
    <source>
        <dbReference type="Pfam" id="PF22725"/>
    </source>
</evidence>
<evidence type="ECO:0000313" key="14">
    <source>
        <dbReference type="EMBL" id="KAL2088256.1"/>
    </source>
</evidence>
<proteinExistence type="inferred from homology"/>
<keyword evidence="15" id="KW-1185">Reference proteome</keyword>
<feature type="domain" description="GFO/IDH/MocA-like oxidoreductase" evidence="13">
    <location>
        <begin position="220"/>
        <end position="335"/>
    </location>
</feature>
<comment type="caution">
    <text evidence="14">The sequence shown here is derived from an EMBL/GenBank/DDBJ whole genome shotgun (WGS) entry which is preliminary data.</text>
</comment>